<dbReference type="Proteomes" id="UP000807371">
    <property type="component" value="Unassembled WGS sequence"/>
</dbReference>
<gene>
    <name evidence="1" type="ORF">IHE55_15840</name>
</gene>
<name>A0ABS0NLU5_9ACTN</name>
<sequence>MHHHGYLWLGSGYELAKDGPRRPGHPEFPTARVVPLELAHWLLKPRPFVQGTWDDPGAAAAWFGQRAREHASAFATAHDRDVERIAGKVESARRAAAGGEDVAGGWYLTGQRFLSVCLVACDPHPARPEFPCPEQ</sequence>
<organism evidence="1 2">
    <name type="scientific">Streptomyces pactum</name>
    <dbReference type="NCBI Taxonomy" id="68249"/>
    <lineage>
        <taxon>Bacteria</taxon>
        <taxon>Bacillati</taxon>
        <taxon>Actinomycetota</taxon>
        <taxon>Actinomycetes</taxon>
        <taxon>Kitasatosporales</taxon>
        <taxon>Streptomycetaceae</taxon>
        <taxon>Streptomyces</taxon>
    </lineage>
</organism>
<dbReference type="EMBL" id="JACYXC010000001">
    <property type="protein sequence ID" value="MBH5336178.1"/>
    <property type="molecule type" value="Genomic_DNA"/>
</dbReference>
<protein>
    <submittedName>
        <fullName evidence="1">Uncharacterized protein</fullName>
    </submittedName>
</protein>
<comment type="caution">
    <text evidence="1">The sequence shown here is derived from an EMBL/GenBank/DDBJ whole genome shotgun (WGS) entry which is preliminary data.</text>
</comment>
<evidence type="ECO:0000313" key="2">
    <source>
        <dbReference type="Proteomes" id="UP000807371"/>
    </source>
</evidence>
<reference evidence="1 2" key="1">
    <citation type="submission" date="2020-09" db="EMBL/GenBank/DDBJ databases">
        <title>Biosynthesis of the nuclear factor of activated T cells inhibitor NFAT-133 and its congeners in Streptomyces pactum.</title>
        <authorList>
            <person name="Zhou W."/>
            <person name="Posri P."/>
            <person name="Abugrain M.E."/>
            <person name="Weisberg A.J."/>
            <person name="Chang J.H."/>
            <person name="Mahmud T."/>
        </authorList>
    </citation>
    <scope>NUCLEOTIDE SEQUENCE [LARGE SCALE GENOMIC DNA]</scope>
    <source>
        <strain evidence="1 2">ATCC 27456</strain>
    </source>
</reference>
<proteinExistence type="predicted"/>
<keyword evidence="2" id="KW-1185">Reference proteome</keyword>
<accession>A0ABS0NLU5</accession>
<evidence type="ECO:0000313" key="1">
    <source>
        <dbReference type="EMBL" id="MBH5336178.1"/>
    </source>
</evidence>